<dbReference type="RefSeq" id="XP_015931901.1">
    <property type="nucleotide sequence ID" value="XM_016076415.1"/>
</dbReference>
<keyword evidence="1" id="KW-1185">Reference proteome</keyword>
<dbReference type="PANTHER" id="PTHR34676">
    <property type="entry name" value="DUF4219 DOMAIN-CONTAINING PROTEIN-RELATED"/>
    <property type="match status" value="1"/>
</dbReference>
<reference evidence="2" key="2">
    <citation type="submission" date="2025-08" db="UniProtKB">
        <authorList>
            <consortium name="RefSeq"/>
        </authorList>
    </citation>
    <scope>IDENTIFICATION</scope>
    <source>
        <tissue evidence="2">Whole plant</tissue>
    </source>
</reference>
<dbReference type="Pfam" id="PF14223">
    <property type="entry name" value="Retrotran_gag_2"/>
    <property type="match status" value="1"/>
</dbReference>
<gene>
    <name evidence="2" type="primary">LOC107458216</name>
</gene>
<accession>A0A6P4BVS1</accession>
<dbReference type="Proteomes" id="UP000515211">
    <property type="component" value="Chromosome 7"/>
</dbReference>
<name>A0A6P4BVS1_ARADU</name>
<sequence length="122" mass="14158">MNGPQVPTKTGADGVVVLKSEAEWNDEDKKKIELNAKAVNMLNCAISFEEYRKVSRCKIAKEIWDKLQVIHEGTIQVKQTRIDMMCKEYEMFSMKKEKSIDKMFERFTVIINGLDAMRITHL</sequence>
<dbReference type="OrthoDB" id="1932348at2759"/>
<organism evidence="1 2">
    <name type="scientific">Arachis duranensis</name>
    <name type="common">Wild peanut</name>
    <dbReference type="NCBI Taxonomy" id="130453"/>
    <lineage>
        <taxon>Eukaryota</taxon>
        <taxon>Viridiplantae</taxon>
        <taxon>Streptophyta</taxon>
        <taxon>Embryophyta</taxon>
        <taxon>Tracheophyta</taxon>
        <taxon>Spermatophyta</taxon>
        <taxon>Magnoliopsida</taxon>
        <taxon>eudicotyledons</taxon>
        <taxon>Gunneridae</taxon>
        <taxon>Pentapetalae</taxon>
        <taxon>rosids</taxon>
        <taxon>fabids</taxon>
        <taxon>Fabales</taxon>
        <taxon>Fabaceae</taxon>
        <taxon>Papilionoideae</taxon>
        <taxon>50 kb inversion clade</taxon>
        <taxon>dalbergioids sensu lato</taxon>
        <taxon>Dalbergieae</taxon>
        <taxon>Pterocarpus clade</taxon>
        <taxon>Arachis</taxon>
    </lineage>
</organism>
<protein>
    <submittedName>
        <fullName evidence="2">Uncharacterized protein LOC107458216</fullName>
    </submittedName>
</protein>
<evidence type="ECO:0000313" key="2">
    <source>
        <dbReference type="RefSeq" id="XP_015931901.1"/>
    </source>
</evidence>
<proteinExistence type="predicted"/>
<dbReference type="GeneID" id="107458216"/>
<dbReference type="PANTHER" id="PTHR34676:SF8">
    <property type="entry name" value="TRANSMEMBRANE PROTEIN"/>
    <property type="match status" value="1"/>
</dbReference>
<dbReference type="AlphaFoldDB" id="A0A6P4BVS1"/>
<dbReference type="KEGG" id="adu:107458216"/>
<evidence type="ECO:0000313" key="1">
    <source>
        <dbReference type="Proteomes" id="UP000515211"/>
    </source>
</evidence>
<reference evidence="1" key="1">
    <citation type="journal article" date="2016" name="Nat. Genet.">
        <title>The genome sequences of Arachis duranensis and Arachis ipaensis, the diploid ancestors of cultivated peanut.</title>
        <authorList>
            <person name="Bertioli D.J."/>
            <person name="Cannon S.B."/>
            <person name="Froenicke L."/>
            <person name="Huang G."/>
            <person name="Farmer A.D."/>
            <person name="Cannon E.K."/>
            <person name="Liu X."/>
            <person name="Gao D."/>
            <person name="Clevenger J."/>
            <person name="Dash S."/>
            <person name="Ren L."/>
            <person name="Moretzsohn M.C."/>
            <person name="Shirasawa K."/>
            <person name="Huang W."/>
            <person name="Vidigal B."/>
            <person name="Abernathy B."/>
            <person name="Chu Y."/>
            <person name="Niederhuth C.E."/>
            <person name="Umale P."/>
            <person name="Araujo A.C."/>
            <person name="Kozik A."/>
            <person name="Kim K.D."/>
            <person name="Burow M.D."/>
            <person name="Varshney R.K."/>
            <person name="Wang X."/>
            <person name="Zhang X."/>
            <person name="Barkley N."/>
            <person name="Guimaraes P.M."/>
            <person name="Isobe S."/>
            <person name="Guo B."/>
            <person name="Liao B."/>
            <person name="Stalker H.T."/>
            <person name="Schmitz R.J."/>
            <person name="Scheffler B.E."/>
            <person name="Leal-Bertioli S.C."/>
            <person name="Xun X."/>
            <person name="Jackson S.A."/>
            <person name="Michelmore R."/>
            <person name="Ozias-Akins P."/>
        </authorList>
    </citation>
    <scope>NUCLEOTIDE SEQUENCE [LARGE SCALE GENOMIC DNA]</scope>
    <source>
        <strain evidence="1">cv. V14167</strain>
    </source>
</reference>